<dbReference type="InterPro" id="IPR010982">
    <property type="entry name" value="Lambda_DNA-bd_dom_sf"/>
</dbReference>
<dbReference type="Gene3D" id="1.10.260.40">
    <property type="entry name" value="lambda repressor-like DNA-binding domains"/>
    <property type="match status" value="1"/>
</dbReference>
<gene>
    <name evidence="1" type="ORF">PYE67_14005</name>
</gene>
<evidence type="ECO:0000313" key="2">
    <source>
        <dbReference type="Proteomes" id="UP001241226"/>
    </source>
</evidence>
<evidence type="ECO:0000313" key="1">
    <source>
        <dbReference type="EMBL" id="WGK87233.1"/>
    </source>
</evidence>
<dbReference type="RefSeq" id="WP_261927873.1">
    <property type="nucleotide sequence ID" value="NZ_CALYLG010000378.1"/>
</dbReference>
<sequence length="86" mass="9704">MEENKNIVTQILNQYFKGSLASMASLFGVSPMAVRKWQELGEFPAKHGRMQQAHELTGIDYKKLTPSAYQAPDGFSQRLQQFQLAA</sequence>
<proteinExistence type="predicted"/>
<dbReference type="AlphaFoldDB" id="A0ABD7YQ55"/>
<name>A0ABD7YQ55_9VIBR</name>
<organism evidence="1 2">
    <name type="scientific">Vibrio aestuarianus</name>
    <dbReference type="NCBI Taxonomy" id="28171"/>
    <lineage>
        <taxon>Bacteria</taxon>
        <taxon>Pseudomonadati</taxon>
        <taxon>Pseudomonadota</taxon>
        <taxon>Gammaproteobacteria</taxon>
        <taxon>Vibrionales</taxon>
        <taxon>Vibrionaceae</taxon>
        <taxon>Vibrio</taxon>
    </lineage>
</organism>
<dbReference type="EMBL" id="CP118712">
    <property type="protein sequence ID" value="WGK87233.1"/>
    <property type="molecule type" value="Genomic_DNA"/>
</dbReference>
<protein>
    <submittedName>
        <fullName evidence="1">Uncharacterized protein</fullName>
    </submittedName>
</protein>
<reference evidence="1 2" key="1">
    <citation type="submission" date="2022-02" db="EMBL/GenBank/DDBJ databases">
        <title>Emergence and expansion in Europe of a Vibrio aestuarianus clonal complex pathogenic for oysters.</title>
        <authorList>
            <person name="Mesnil A."/>
            <person name="Travers M.-A."/>
        </authorList>
    </citation>
    <scope>NUCLEOTIDE SEQUENCE [LARGE SCALE GENOMIC DNA]</scope>
    <source>
        <strain evidence="1 2">U17</strain>
    </source>
</reference>
<dbReference type="Proteomes" id="UP001241226">
    <property type="component" value="Chromosome 2"/>
</dbReference>
<accession>A0ABD7YQ55</accession>